<protein>
    <submittedName>
        <fullName evidence="2">Uncharacterized protein</fullName>
    </submittedName>
</protein>
<organism evidence="2 3">
    <name type="scientific">Ensete ventricosum</name>
    <name type="common">Abyssinian banana</name>
    <name type="synonym">Musa ensete</name>
    <dbReference type="NCBI Taxonomy" id="4639"/>
    <lineage>
        <taxon>Eukaryota</taxon>
        <taxon>Viridiplantae</taxon>
        <taxon>Streptophyta</taxon>
        <taxon>Embryophyta</taxon>
        <taxon>Tracheophyta</taxon>
        <taxon>Spermatophyta</taxon>
        <taxon>Magnoliopsida</taxon>
        <taxon>Liliopsida</taxon>
        <taxon>Zingiberales</taxon>
        <taxon>Musaceae</taxon>
        <taxon>Ensete</taxon>
    </lineage>
</organism>
<accession>A0A427AFE1</accession>
<dbReference type="AlphaFoldDB" id="A0A427AFE1"/>
<evidence type="ECO:0000256" key="1">
    <source>
        <dbReference type="SAM" id="MobiDB-lite"/>
    </source>
</evidence>
<dbReference type="Proteomes" id="UP000287651">
    <property type="component" value="Unassembled WGS sequence"/>
</dbReference>
<reference evidence="2 3" key="1">
    <citation type="journal article" date="2014" name="Agronomy (Basel)">
        <title>A Draft Genome Sequence for Ensete ventricosum, the Drought-Tolerant Tree Against Hunger.</title>
        <authorList>
            <person name="Harrison J."/>
            <person name="Moore K.A."/>
            <person name="Paszkiewicz K."/>
            <person name="Jones T."/>
            <person name="Grant M."/>
            <person name="Ambacheew D."/>
            <person name="Muzemil S."/>
            <person name="Studholme D.J."/>
        </authorList>
    </citation>
    <scope>NUCLEOTIDE SEQUENCE [LARGE SCALE GENOMIC DNA]</scope>
</reference>
<gene>
    <name evidence="2" type="ORF">B296_00014331</name>
</gene>
<feature type="region of interest" description="Disordered" evidence="1">
    <location>
        <begin position="71"/>
        <end position="121"/>
    </location>
</feature>
<feature type="compositionally biased region" description="Basic and acidic residues" evidence="1">
    <location>
        <begin position="73"/>
        <end position="83"/>
    </location>
</feature>
<name>A0A427AFE1_ENSVE</name>
<dbReference type="EMBL" id="AMZH03002624">
    <property type="protein sequence ID" value="RRT74959.1"/>
    <property type="molecule type" value="Genomic_DNA"/>
</dbReference>
<evidence type="ECO:0000313" key="2">
    <source>
        <dbReference type="EMBL" id="RRT74959.1"/>
    </source>
</evidence>
<sequence length="139" mass="15379">MKDLNIVDLKVYTMASEEAIDAKFEAFESRMEEKMRSLFVKFSIAGDPRRSKGTTTIHTYGGDFLRAYPGRTIEPRGMKDKGRSSTSHAGAYCPLYSHPSPAPKKLTRDELRNDRPRGCVGIARNHGAANIATKRAGSS</sequence>
<comment type="caution">
    <text evidence="2">The sequence shown here is derived from an EMBL/GenBank/DDBJ whole genome shotgun (WGS) entry which is preliminary data.</text>
</comment>
<proteinExistence type="predicted"/>
<feature type="compositionally biased region" description="Basic and acidic residues" evidence="1">
    <location>
        <begin position="106"/>
        <end position="117"/>
    </location>
</feature>
<evidence type="ECO:0000313" key="3">
    <source>
        <dbReference type="Proteomes" id="UP000287651"/>
    </source>
</evidence>